<dbReference type="PANTHER" id="PTHR47371">
    <property type="entry name" value="LIPOTEICHOIC ACID SYNTHASE"/>
    <property type="match status" value="1"/>
</dbReference>
<evidence type="ECO:0000256" key="1">
    <source>
        <dbReference type="ARBA" id="ARBA00004651"/>
    </source>
</evidence>
<gene>
    <name evidence="13" type="ORF">IAD04_03610</name>
</gene>
<feature type="binding site" evidence="10">
    <location>
        <position position="499"/>
    </location>
    <ligand>
        <name>Mn(2+)</name>
        <dbReference type="ChEBI" id="CHEBI:29035"/>
    </ligand>
</feature>
<protein>
    <submittedName>
        <fullName evidence="13">Sulfatase-like hydrolase/transferase</fullName>
    </submittedName>
</protein>
<evidence type="ECO:0000256" key="11">
    <source>
        <dbReference type="SAM" id="Phobius"/>
    </source>
</evidence>
<accession>A0A9D1KAA9</accession>
<dbReference type="AlphaFoldDB" id="A0A9D1KAA9"/>
<feature type="transmembrane region" description="Helical" evidence="11">
    <location>
        <begin position="79"/>
        <end position="102"/>
    </location>
</feature>
<organism evidence="13 14">
    <name type="scientific">Candidatus Caccosoma faecigallinarum</name>
    <dbReference type="NCBI Taxonomy" id="2840720"/>
    <lineage>
        <taxon>Bacteria</taxon>
        <taxon>Bacillati</taxon>
        <taxon>Bacillota</taxon>
        <taxon>Bacillota incertae sedis</taxon>
        <taxon>Candidatus Caccosoma</taxon>
    </lineage>
</organism>
<reference evidence="13" key="2">
    <citation type="journal article" date="2021" name="PeerJ">
        <title>Extensive microbial diversity within the chicken gut microbiome revealed by metagenomics and culture.</title>
        <authorList>
            <person name="Gilroy R."/>
            <person name="Ravi A."/>
            <person name="Getino M."/>
            <person name="Pursley I."/>
            <person name="Horton D.L."/>
            <person name="Alikhan N.F."/>
            <person name="Baker D."/>
            <person name="Gharbi K."/>
            <person name="Hall N."/>
            <person name="Watson M."/>
            <person name="Adriaenssens E.M."/>
            <person name="Foster-Nyarko E."/>
            <person name="Jarju S."/>
            <person name="Secka A."/>
            <person name="Antonio M."/>
            <person name="Oren A."/>
            <person name="Chaudhuri R.R."/>
            <person name="La Ragione R."/>
            <person name="Hildebrand F."/>
            <person name="Pallen M.J."/>
        </authorList>
    </citation>
    <scope>NUCLEOTIDE SEQUENCE</scope>
    <source>
        <strain evidence="13">14508</strain>
    </source>
</reference>
<comment type="caution">
    <text evidence="13">The sequence shown here is derived from an EMBL/GenBank/DDBJ whole genome shotgun (WGS) entry which is preliminary data.</text>
</comment>
<evidence type="ECO:0000256" key="3">
    <source>
        <dbReference type="ARBA" id="ARBA00009983"/>
    </source>
</evidence>
<feature type="binding site" evidence="10">
    <location>
        <position position="313"/>
    </location>
    <ligand>
        <name>Mn(2+)</name>
        <dbReference type="ChEBI" id="CHEBI:29035"/>
    </ligand>
</feature>
<feature type="active site" evidence="8">
    <location>
        <position position="313"/>
    </location>
</feature>
<feature type="transmembrane region" description="Helical" evidence="11">
    <location>
        <begin position="12"/>
        <end position="34"/>
    </location>
</feature>
<feature type="transmembrane region" description="Helical" evidence="11">
    <location>
        <begin position="122"/>
        <end position="147"/>
    </location>
</feature>
<keyword evidence="6 11" id="KW-1133">Transmembrane helix</keyword>
<dbReference type="GO" id="GO:0046872">
    <property type="term" value="F:metal ion binding"/>
    <property type="evidence" value="ECO:0007669"/>
    <property type="project" value="UniProtKB-KW"/>
</dbReference>
<dbReference type="InterPro" id="IPR050448">
    <property type="entry name" value="OpgB/LTA_synthase_biosynth"/>
</dbReference>
<comment type="similarity">
    <text evidence="3">Belongs to the LTA synthase family.</text>
</comment>
<evidence type="ECO:0000313" key="14">
    <source>
        <dbReference type="Proteomes" id="UP000886893"/>
    </source>
</evidence>
<dbReference type="InterPro" id="IPR000917">
    <property type="entry name" value="Sulfatase_N"/>
</dbReference>
<feature type="transmembrane region" description="Helical" evidence="11">
    <location>
        <begin position="167"/>
        <end position="186"/>
    </location>
</feature>
<sequence length="641" mass="73868">MKKIKIISPVVYFVAFFVLNLFNAYTLTSGYFHANLSVYQSVGGRILAILGDFGVLLLLFCATCLIFKKNRGRCNTLMILSIILTVVILFLTVFSNMFSLFFSFSQLTSFQNPAQMSLILEYAGYIFSMFGQGDMLIHIIPLVLYIILRFFIHTADDKKYARTSHKLLFMGNSVVFMMIPLIVLNVNAKGTIQEVSMTGLYGSSFAGTYNYYLYSASEVIFKKQSQDATSQEREILTQFLEQYNTKNMTDLTDNAYYNLANGKNLVILQLEAFNNFALQLKVDGKEITPNLNQLLEESYYNYRFYSTAGIGNTSDCEFSVLTGLYPNGNDLAVFDFNGKNYPSLAKDFKEKGYATFSIHGNDGAFYNRDVQHIQTYGFERHIDREEIIDRMESRNEKAEIFGEWISDECLLQESIQIFEEYYRKNQPFFAYDILVTSHTPFIKNKEIEKLNLDGVTHLAESCLDYYHYVDSAIGAFFDELKTNHSDLYANTVFVLFGDHTSSIMKNDLESILNQKLDNVQYRLLMQSVPFIIHCPSLISDETDSRVRGQVDIYPTMSNLFGLDSPYKIGADIFSDDESLIYSPRTLDIIYNDYVVLSPSKKVYYTNDKITPISKKKIETIIEQFQHYKYYNDMLMNKNYFK</sequence>
<evidence type="ECO:0000259" key="12">
    <source>
        <dbReference type="Pfam" id="PF00884"/>
    </source>
</evidence>
<feature type="domain" description="Sulfatase N-terminal" evidence="12">
    <location>
        <begin position="263"/>
        <end position="561"/>
    </location>
</feature>
<proteinExistence type="inferred from homology"/>
<feature type="binding site" evidence="9">
    <location>
        <position position="438"/>
    </location>
    <ligand>
        <name>substrate</name>
    </ligand>
</feature>
<evidence type="ECO:0000256" key="4">
    <source>
        <dbReference type="ARBA" id="ARBA00022475"/>
    </source>
</evidence>
<evidence type="ECO:0000256" key="10">
    <source>
        <dbReference type="PIRSR" id="PIRSR005091-3"/>
    </source>
</evidence>
<keyword evidence="13" id="KW-0378">Hydrolase</keyword>
<dbReference type="Proteomes" id="UP000886893">
    <property type="component" value="Unassembled WGS sequence"/>
</dbReference>
<dbReference type="SUPFAM" id="SSF53649">
    <property type="entry name" value="Alkaline phosphatase-like"/>
    <property type="match status" value="1"/>
</dbReference>
<dbReference type="GO" id="GO:0016787">
    <property type="term" value="F:hydrolase activity"/>
    <property type="evidence" value="ECO:0007669"/>
    <property type="project" value="UniProtKB-KW"/>
</dbReference>
<dbReference type="Gene3D" id="3.30.1120.170">
    <property type="match status" value="1"/>
</dbReference>
<dbReference type="PANTHER" id="PTHR47371:SF3">
    <property type="entry name" value="PHOSPHOGLYCEROL TRANSFERASE I"/>
    <property type="match status" value="1"/>
</dbReference>
<dbReference type="InterPro" id="IPR017850">
    <property type="entry name" value="Alkaline_phosphatase_core_sf"/>
</dbReference>
<feature type="binding site" evidence="10">
    <location>
        <position position="498"/>
    </location>
    <ligand>
        <name>Mn(2+)</name>
        <dbReference type="ChEBI" id="CHEBI:29035"/>
    </ligand>
</feature>
<evidence type="ECO:0000256" key="2">
    <source>
        <dbReference type="ARBA" id="ARBA00004936"/>
    </source>
</evidence>
<evidence type="ECO:0000256" key="7">
    <source>
        <dbReference type="ARBA" id="ARBA00023136"/>
    </source>
</evidence>
<dbReference type="GO" id="GO:0005886">
    <property type="term" value="C:plasma membrane"/>
    <property type="evidence" value="ECO:0007669"/>
    <property type="project" value="UniProtKB-SubCell"/>
</dbReference>
<evidence type="ECO:0000256" key="9">
    <source>
        <dbReference type="PIRSR" id="PIRSR005091-2"/>
    </source>
</evidence>
<keyword evidence="7 11" id="KW-0472">Membrane</keyword>
<evidence type="ECO:0000256" key="8">
    <source>
        <dbReference type="PIRSR" id="PIRSR005091-1"/>
    </source>
</evidence>
<evidence type="ECO:0000313" key="13">
    <source>
        <dbReference type="EMBL" id="HIT17453.1"/>
    </source>
</evidence>
<dbReference type="InterPro" id="IPR012160">
    <property type="entry name" value="LtaS-like"/>
</dbReference>
<dbReference type="Pfam" id="PF00884">
    <property type="entry name" value="Sulfatase"/>
    <property type="match status" value="1"/>
</dbReference>
<name>A0A9D1KAA9_9FIRM</name>
<evidence type="ECO:0000256" key="6">
    <source>
        <dbReference type="ARBA" id="ARBA00022989"/>
    </source>
</evidence>
<reference evidence="13" key="1">
    <citation type="submission" date="2020-10" db="EMBL/GenBank/DDBJ databases">
        <authorList>
            <person name="Gilroy R."/>
        </authorList>
    </citation>
    <scope>NUCLEOTIDE SEQUENCE</scope>
    <source>
        <strain evidence="13">14508</strain>
    </source>
</reference>
<dbReference type="PIRSF" id="PIRSF005091">
    <property type="entry name" value="Mmb_sulf_HI1246"/>
    <property type="match status" value="1"/>
</dbReference>
<dbReference type="CDD" id="cd16015">
    <property type="entry name" value="LTA_synthase"/>
    <property type="match status" value="1"/>
</dbReference>
<dbReference type="Gene3D" id="3.40.720.10">
    <property type="entry name" value="Alkaline Phosphatase, subunit A"/>
    <property type="match status" value="1"/>
</dbReference>
<keyword evidence="9" id="KW-0464">Manganese</keyword>
<keyword evidence="5 11" id="KW-0812">Transmembrane</keyword>
<evidence type="ECO:0000256" key="5">
    <source>
        <dbReference type="ARBA" id="ARBA00022692"/>
    </source>
</evidence>
<feature type="binding site" evidence="10">
    <location>
        <position position="271"/>
    </location>
    <ligand>
        <name>Mn(2+)</name>
        <dbReference type="ChEBI" id="CHEBI:29035"/>
    </ligand>
</feature>
<keyword evidence="9" id="KW-0479">Metal-binding</keyword>
<comment type="subcellular location">
    <subcellularLocation>
        <location evidence="1">Cell membrane</location>
        <topology evidence="1">Multi-pass membrane protein</topology>
    </subcellularLocation>
</comment>
<dbReference type="EMBL" id="DVKI01000115">
    <property type="protein sequence ID" value="HIT17453.1"/>
    <property type="molecule type" value="Genomic_DNA"/>
</dbReference>
<feature type="transmembrane region" description="Helical" evidence="11">
    <location>
        <begin position="46"/>
        <end position="67"/>
    </location>
</feature>
<comment type="pathway">
    <text evidence="2">Cell wall biogenesis; lipoteichoic acid biosynthesis.</text>
</comment>
<keyword evidence="4" id="KW-1003">Cell membrane</keyword>